<dbReference type="AlphaFoldDB" id="A0A7Z9A2Y8"/>
<reference evidence="1 2" key="1">
    <citation type="submission" date="2018-12" db="EMBL/GenBank/DDBJ databases">
        <authorList>
            <consortium name="Pathogen Informatics"/>
        </authorList>
    </citation>
    <scope>NUCLEOTIDE SEQUENCE [LARGE SCALE GENOMIC DNA]</scope>
    <source>
        <strain evidence="1 2">NCTC10207</strain>
    </source>
</reference>
<protein>
    <recommendedName>
        <fullName evidence="3">Amidohydrolase</fullName>
    </recommendedName>
</protein>
<dbReference type="Proteomes" id="UP000282386">
    <property type="component" value="Chromosome"/>
</dbReference>
<sequence>MTIRVLLNGSIYTPADPYATAILTEHGTVRWAGSDAGARSITDNTMETIDLNGRLVTPTFTRALAPVTGKTTAEILTYLTTAHHAGYHTHTLTTDPNTLQPLIEAAQQFASTHTTADLRILLTNTPPHAPTETITHTRETLNGTPLTLAGLHANTPTEAQHLADTAAQTQLTLCINAHPHLTQAAATAQTIRRTHPHLTLRLDTIKTTPEETLNDQELQALANSRVSLGLQTTAENADLARRANTIGTPISIGSDPTRDAPLGWQAVKIFTTAPHGISARSAFAALTRSPHRALADANPFAGQLAPDTPANLAIWNVTELMVQAPDSRVASWSTDPRARIPLLPALDVPLPTLERLYTQEQ</sequence>
<evidence type="ECO:0008006" key="3">
    <source>
        <dbReference type="Google" id="ProtNLM"/>
    </source>
</evidence>
<dbReference type="EMBL" id="LR134479">
    <property type="protein sequence ID" value="VEI23053.1"/>
    <property type="molecule type" value="Genomic_DNA"/>
</dbReference>
<dbReference type="InterPro" id="IPR011059">
    <property type="entry name" value="Metal-dep_hydrolase_composite"/>
</dbReference>
<accession>A0A7Z9A2Y8</accession>
<evidence type="ECO:0000313" key="2">
    <source>
        <dbReference type="Proteomes" id="UP000282386"/>
    </source>
</evidence>
<dbReference type="SUPFAM" id="SSF51338">
    <property type="entry name" value="Composite domain of metallo-dependent hydrolases"/>
    <property type="match status" value="1"/>
</dbReference>
<dbReference type="Gene3D" id="2.30.40.10">
    <property type="entry name" value="Urease, subunit C, domain 1"/>
    <property type="match status" value="1"/>
</dbReference>
<gene>
    <name evidence="1" type="ORF">NCTC10207_01150</name>
</gene>
<evidence type="ECO:0000313" key="1">
    <source>
        <dbReference type="EMBL" id="VEI23053.1"/>
    </source>
</evidence>
<dbReference type="RefSeq" id="WP_126500039.1">
    <property type="nucleotide sequence ID" value="NZ_LR134479.1"/>
</dbReference>
<proteinExistence type="predicted"/>
<organism evidence="1 2">
    <name type="scientific">Rothia aeria</name>
    <dbReference type="NCBI Taxonomy" id="172042"/>
    <lineage>
        <taxon>Bacteria</taxon>
        <taxon>Bacillati</taxon>
        <taxon>Actinomycetota</taxon>
        <taxon>Actinomycetes</taxon>
        <taxon>Micrococcales</taxon>
        <taxon>Micrococcaceae</taxon>
        <taxon>Rothia</taxon>
    </lineage>
</organism>
<dbReference type="GO" id="GO:0016810">
    <property type="term" value="F:hydrolase activity, acting on carbon-nitrogen (but not peptide) bonds"/>
    <property type="evidence" value="ECO:0007669"/>
    <property type="project" value="InterPro"/>
</dbReference>
<name>A0A7Z9A2Y8_9MICC</name>